<evidence type="ECO:0000256" key="1">
    <source>
        <dbReference type="ARBA" id="ARBA00009437"/>
    </source>
</evidence>
<comment type="similarity">
    <text evidence="1">Belongs to the LysR transcriptional regulatory family.</text>
</comment>
<dbReference type="Proteomes" id="UP000192408">
    <property type="component" value="Unassembled WGS sequence"/>
</dbReference>
<organism evidence="3 4">
    <name type="scientific">Pasteurella testudinis DSM 23072</name>
    <dbReference type="NCBI Taxonomy" id="1122938"/>
    <lineage>
        <taxon>Bacteria</taxon>
        <taxon>Pseudomonadati</taxon>
        <taxon>Pseudomonadota</taxon>
        <taxon>Gammaproteobacteria</taxon>
        <taxon>Pasteurellales</taxon>
        <taxon>Pasteurellaceae</taxon>
        <taxon>Pasteurella</taxon>
    </lineage>
</organism>
<gene>
    <name evidence="3" type="ORF">SAMN05660772_01306</name>
</gene>
<dbReference type="PANTHER" id="PTHR30537:SF1">
    <property type="entry name" value="HTH-TYPE TRANSCRIPTIONAL REGULATOR PGRR"/>
    <property type="match status" value="1"/>
</dbReference>
<dbReference type="InterPro" id="IPR005119">
    <property type="entry name" value="LysR_subst-bd"/>
</dbReference>
<evidence type="ECO:0000313" key="4">
    <source>
        <dbReference type="Proteomes" id="UP000192408"/>
    </source>
</evidence>
<dbReference type="GO" id="GO:0003700">
    <property type="term" value="F:DNA-binding transcription factor activity"/>
    <property type="evidence" value="ECO:0007669"/>
    <property type="project" value="TreeGrafter"/>
</dbReference>
<dbReference type="GO" id="GO:0043565">
    <property type="term" value="F:sequence-specific DNA binding"/>
    <property type="evidence" value="ECO:0007669"/>
    <property type="project" value="TreeGrafter"/>
</dbReference>
<feature type="domain" description="LysR substrate-binding" evidence="2">
    <location>
        <begin position="31"/>
        <end position="103"/>
    </location>
</feature>
<dbReference type="RefSeq" id="WP_084257925.1">
    <property type="nucleotide sequence ID" value="NZ_FWWV01000057.1"/>
</dbReference>
<evidence type="ECO:0000259" key="2">
    <source>
        <dbReference type="Pfam" id="PF03466"/>
    </source>
</evidence>
<sequence length="108" mass="12165">MIAENRFSDIVASRFDIGIRLGDDVAKDMIAVRVSDDLVMQTAARQGKGLVWLPEDVLAAALQHGELVSVLDDWATRYSGYYLYYPSCRADSPLFAALVQALRWRWRG</sequence>
<dbReference type="GO" id="GO:0006351">
    <property type="term" value="P:DNA-templated transcription"/>
    <property type="evidence" value="ECO:0007669"/>
    <property type="project" value="TreeGrafter"/>
</dbReference>
<evidence type="ECO:0000313" key="3">
    <source>
        <dbReference type="EMBL" id="SMB89165.1"/>
    </source>
</evidence>
<keyword evidence="4" id="KW-1185">Reference proteome</keyword>
<dbReference type="Gene3D" id="3.40.190.290">
    <property type="match status" value="1"/>
</dbReference>
<name>A0A1W1V789_9PAST</name>
<protein>
    <submittedName>
        <fullName evidence="3">Transcriptional regulator</fullName>
    </submittedName>
</protein>
<proteinExistence type="inferred from homology"/>
<dbReference type="PANTHER" id="PTHR30537">
    <property type="entry name" value="HTH-TYPE TRANSCRIPTIONAL REGULATOR"/>
    <property type="match status" value="1"/>
</dbReference>
<reference evidence="4" key="1">
    <citation type="submission" date="2017-04" db="EMBL/GenBank/DDBJ databases">
        <authorList>
            <person name="Varghese N."/>
            <person name="Submissions S."/>
        </authorList>
    </citation>
    <scope>NUCLEOTIDE SEQUENCE [LARGE SCALE GENOMIC DNA]</scope>
    <source>
        <strain evidence="4">DSM 23072</strain>
    </source>
</reference>
<accession>A0A1W1V789</accession>
<dbReference type="SUPFAM" id="SSF53850">
    <property type="entry name" value="Periplasmic binding protein-like II"/>
    <property type="match status" value="1"/>
</dbReference>
<dbReference type="Pfam" id="PF03466">
    <property type="entry name" value="LysR_substrate"/>
    <property type="match status" value="1"/>
</dbReference>
<dbReference type="InterPro" id="IPR058163">
    <property type="entry name" value="LysR-type_TF_proteobact-type"/>
</dbReference>
<dbReference type="EMBL" id="FWWV01000057">
    <property type="protein sequence ID" value="SMB89165.1"/>
    <property type="molecule type" value="Genomic_DNA"/>
</dbReference>
<dbReference type="AlphaFoldDB" id="A0A1W1V789"/>